<keyword evidence="9 11" id="KW-0131">Cell cycle</keyword>
<evidence type="ECO:0000256" key="10">
    <source>
        <dbReference type="ARBA" id="ARBA00023316"/>
    </source>
</evidence>
<dbReference type="InterPro" id="IPR018109">
    <property type="entry name" value="Folylpolyglutamate_synth_CS"/>
</dbReference>
<feature type="binding site" evidence="11">
    <location>
        <position position="194"/>
    </location>
    <ligand>
        <name>UDP-N-acetyl-alpha-D-muramoyl-L-alanyl-D-glutamate</name>
        <dbReference type="ChEBI" id="CHEBI:83900"/>
    </ligand>
</feature>
<keyword evidence="2 11" id="KW-0963">Cytoplasm</keyword>
<feature type="binding site" evidence="11">
    <location>
        <begin position="159"/>
        <end position="160"/>
    </location>
    <ligand>
        <name>UDP-N-acetyl-alpha-D-muramoyl-L-alanyl-D-glutamate</name>
        <dbReference type="ChEBI" id="CHEBI:83900"/>
    </ligand>
</feature>
<feature type="binding site" evidence="11">
    <location>
        <position position="192"/>
    </location>
    <ligand>
        <name>UDP-N-acetyl-alpha-D-muramoyl-L-alanyl-D-glutamate</name>
        <dbReference type="ChEBI" id="CHEBI:83900"/>
    </ligand>
</feature>
<evidence type="ECO:0000256" key="9">
    <source>
        <dbReference type="ARBA" id="ARBA00023306"/>
    </source>
</evidence>
<dbReference type="Pfam" id="PF01225">
    <property type="entry name" value="Mur_ligase"/>
    <property type="match status" value="1"/>
</dbReference>
<comment type="cofactor">
    <cofactor evidence="11">
        <name>Mg(2+)</name>
        <dbReference type="ChEBI" id="CHEBI:18420"/>
    </cofactor>
</comment>
<dbReference type="InterPro" id="IPR036615">
    <property type="entry name" value="Mur_ligase_C_dom_sf"/>
</dbReference>
<dbReference type="PANTHER" id="PTHR23135:SF4">
    <property type="entry name" value="UDP-N-ACETYLMURAMOYL-L-ALANYL-D-GLUTAMATE--2,6-DIAMINOPIMELATE LIGASE MURE HOMOLOG, CHLOROPLASTIC"/>
    <property type="match status" value="1"/>
</dbReference>
<evidence type="ECO:0000256" key="3">
    <source>
        <dbReference type="ARBA" id="ARBA00022598"/>
    </source>
</evidence>
<dbReference type="NCBIfam" id="NF001126">
    <property type="entry name" value="PRK00139.1-4"/>
    <property type="match status" value="1"/>
</dbReference>
<evidence type="ECO:0000256" key="7">
    <source>
        <dbReference type="ARBA" id="ARBA00022960"/>
    </source>
</evidence>
<dbReference type="GO" id="GO:0008765">
    <property type="term" value="F:UDP-N-acetylmuramoylalanyl-D-glutamate-2,6-diaminopimelate ligase activity"/>
    <property type="evidence" value="ECO:0007669"/>
    <property type="project" value="UniProtKB-EC"/>
</dbReference>
<dbReference type="SUPFAM" id="SSF53623">
    <property type="entry name" value="MurD-like peptide ligases, catalytic domain"/>
    <property type="match status" value="1"/>
</dbReference>
<dbReference type="Gene3D" id="3.40.1190.10">
    <property type="entry name" value="Mur-like, catalytic domain"/>
    <property type="match status" value="1"/>
</dbReference>
<keyword evidence="17" id="KW-1185">Reference proteome</keyword>
<dbReference type="InterPro" id="IPR035911">
    <property type="entry name" value="MurE/MurF_N"/>
</dbReference>
<reference evidence="16 17" key="1">
    <citation type="submission" date="2021-02" db="EMBL/GenBank/DDBJ databases">
        <title>Complete Genome Sequence of Arcanobacterium phocisimile strain DSM 26142T from a harbour seal.</title>
        <authorList>
            <person name="Borowiak M."/>
            <person name="Alssahen M."/>
            <person name="Malorny B."/>
            <person name="Laemmler C."/>
            <person name="Siebert U."/>
            <person name="Ploetz M."/>
            <person name="Abdulmawjood A."/>
        </authorList>
    </citation>
    <scope>NUCLEOTIDE SEQUENCE [LARGE SCALE GENOMIC DNA]</scope>
    <source>
        <strain evidence="16 17">DSM 26142</strain>
    </source>
</reference>
<comment type="function">
    <text evidence="11">Catalyzes the addition of an amino acid to the nucleotide precursor UDP-N-acetylmuramoyl-L-alanyl-D-glutamate (UMAG) in the biosynthesis of bacterial cell-wall peptidoglycan.</text>
</comment>
<proteinExistence type="inferred from homology"/>
<comment type="subcellular location">
    <subcellularLocation>
        <location evidence="11 12">Cytoplasm</location>
    </subcellularLocation>
</comment>
<feature type="binding site" evidence="11">
    <location>
        <begin position="117"/>
        <end position="123"/>
    </location>
    <ligand>
        <name>ATP</name>
        <dbReference type="ChEBI" id="CHEBI:30616"/>
    </ligand>
</feature>
<dbReference type="Pfam" id="PF08245">
    <property type="entry name" value="Mur_ligase_M"/>
    <property type="match status" value="1"/>
</dbReference>
<evidence type="ECO:0000256" key="8">
    <source>
        <dbReference type="ARBA" id="ARBA00022984"/>
    </source>
</evidence>
<dbReference type="EMBL" id="CP070228">
    <property type="protein sequence ID" value="QRV03013.1"/>
    <property type="molecule type" value="Genomic_DNA"/>
</dbReference>
<evidence type="ECO:0000259" key="13">
    <source>
        <dbReference type="Pfam" id="PF01225"/>
    </source>
</evidence>
<dbReference type="HAMAP" id="MF_00208">
    <property type="entry name" value="MurE"/>
    <property type="match status" value="1"/>
</dbReference>
<dbReference type="Gene3D" id="3.90.190.20">
    <property type="entry name" value="Mur ligase, C-terminal domain"/>
    <property type="match status" value="1"/>
</dbReference>
<evidence type="ECO:0000256" key="2">
    <source>
        <dbReference type="ARBA" id="ARBA00022490"/>
    </source>
</evidence>
<dbReference type="PROSITE" id="PS01011">
    <property type="entry name" value="FOLYLPOLYGLU_SYNT_1"/>
    <property type="match status" value="1"/>
</dbReference>
<name>A0ABX7IIQ7_9ACTO</name>
<feature type="domain" description="Mur ligase N-terminal catalytic" evidence="13">
    <location>
        <begin position="31"/>
        <end position="99"/>
    </location>
</feature>
<dbReference type="InterPro" id="IPR005761">
    <property type="entry name" value="UDP-N-AcMur-Glu-dNH2Pim_ligase"/>
</dbReference>
<evidence type="ECO:0000256" key="12">
    <source>
        <dbReference type="RuleBase" id="RU004135"/>
    </source>
</evidence>
<evidence type="ECO:0000256" key="4">
    <source>
        <dbReference type="ARBA" id="ARBA00022618"/>
    </source>
</evidence>
<evidence type="ECO:0000259" key="15">
    <source>
        <dbReference type="Pfam" id="PF08245"/>
    </source>
</evidence>
<dbReference type="InterPro" id="IPR036565">
    <property type="entry name" value="Mur-like_cat_sf"/>
</dbReference>
<comment type="similarity">
    <text evidence="1 11">Belongs to the MurCDEF family. MurE subfamily.</text>
</comment>
<keyword evidence="4 11" id="KW-0132">Cell division</keyword>
<dbReference type="Gene3D" id="3.40.1390.10">
    <property type="entry name" value="MurE/MurF, N-terminal domain"/>
    <property type="match status" value="1"/>
</dbReference>
<evidence type="ECO:0000256" key="11">
    <source>
        <dbReference type="HAMAP-Rule" id="MF_00208"/>
    </source>
</evidence>
<organism evidence="16 17">
    <name type="scientific">Arcanobacterium phocisimile</name>
    <dbReference type="NCBI Taxonomy" id="1302235"/>
    <lineage>
        <taxon>Bacteria</taxon>
        <taxon>Bacillati</taxon>
        <taxon>Actinomycetota</taxon>
        <taxon>Actinomycetes</taxon>
        <taxon>Actinomycetales</taxon>
        <taxon>Actinomycetaceae</taxon>
        <taxon>Arcanobacterium</taxon>
    </lineage>
</organism>
<keyword evidence="7 11" id="KW-0133">Cell shape</keyword>
<sequence>MIRPQHVSPVSLGQVVPDCDPQYADILLTGATADNRHVLPGDLFFALPGQHVHGARYGDAAAAAGAHAIITDPAGAELISADIPLVIDPHVTANVGKLAAVIYGNPAQHLTTYAVTGTNGKTTTAFMIDHILRALGETTGLIGTVSVQIAGVEVPATLTTPQPADLQAMLATLVEQGGTSLVMEVSSHAIAQGRIDPVQYTVAGFTNLTQDHLDFHHTLVEYFEAKAELFTEKYAKTGVVITDSEWGRRIVGRDRIHLEALYINEINADAWHLTDRDGQAFTLVAPNGERVHTTSSLSGEFNIANAALAVAMVACGGHSLESIERALQQTGGVNTIVPGRMEIIGQEPRVVVDFAHNEDALAKAMTALRSSTSGKLIVITGSAGDRDVSKRPAMARVVAELADVLIVTDDDPHSEDPAQIRQDLIAGIPDGFTWQEIPDRRTAIVETIVGAQPADTILIAGRGHERFQDVNGTLIEIDDREVARAGLSQRKASR</sequence>
<keyword evidence="5 11" id="KW-0547">Nucleotide-binding</keyword>
<dbReference type="EC" id="6.3.2.-" evidence="11"/>
<dbReference type="SUPFAM" id="SSF53244">
    <property type="entry name" value="MurD-like peptide ligases, peptide-binding domain"/>
    <property type="match status" value="1"/>
</dbReference>
<comment type="PTM">
    <text evidence="11">Carboxylation is probably crucial for Mg(2+) binding and, consequently, for the gamma-phosphate positioning of ATP.</text>
</comment>
<gene>
    <name evidence="11" type="primary">murE</name>
    <name evidence="16" type="ORF">JTE88_03290</name>
</gene>
<keyword evidence="3 11" id="KW-0436">Ligase</keyword>
<dbReference type="Proteomes" id="UP000602653">
    <property type="component" value="Chromosome"/>
</dbReference>
<keyword evidence="6 11" id="KW-0067">ATP-binding</keyword>
<feature type="modified residue" description="N6-carboxylysine" evidence="11">
    <location>
        <position position="226"/>
    </location>
</feature>
<dbReference type="InterPro" id="IPR013221">
    <property type="entry name" value="Mur_ligase_cen"/>
</dbReference>
<comment type="caution">
    <text evidence="11">Lacks conserved residue(s) required for the propagation of feature annotation.</text>
</comment>
<evidence type="ECO:0000256" key="6">
    <source>
        <dbReference type="ARBA" id="ARBA00022840"/>
    </source>
</evidence>
<keyword evidence="8 11" id="KW-0573">Peptidoglycan synthesis</keyword>
<accession>A0ABX7IIQ7</accession>
<feature type="domain" description="Mur ligase central" evidence="15">
    <location>
        <begin position="115"/>
        <end position="312"/>
    </location>
</feature>
<comment type="pathway">
    <text evidence="11 12">Cell wall biogenesis; peptidoglycan biosynthesis.</text>
</comment>
<evidence type="ECO:0000256" key="1">
    <source>
        <dbReference type="ARBA" id="ARBA00005898"/>
    </source>
</evidence>
<protein>
    <recommendedName>
        <fullName evidence="11">UDP-N-acetylmuramyl-tripeptide synthetase</fullName>
        <ecNumber evidence="11">6.3.2.-</ecNumber>
    </recommendedName>
    <alternativeName>
        <fullName evidence="11">UDP-MurNAc-tripeptide synthetase</fullName>
    </alternativeName>
</protein>
<evidence type="ECO:0000256" key="5">
    <source>
        <dbReference type="ARBA" id="ARBA00022741"/>
    </source>
</evidence>
<keyword evidence="10 11" id="KW-0961">Cell wall biogenesis/degradation</keyword>
<dbReference type="InterPro" id="IPR004101">
    <property type="entry name" value="Mur_ligase_C"/>
</dbReference>
<feature type="binding site" evidence="11">
    <location>
        <position position="186"/>
    </location>
    <ligand>
        <name>UDP-N-acetyl-alpha-D-muramoyl-L-alanyl-D-glutamate</name>
        <dbReference type="ChEBI" id="CHEBI:83900"/>
    </ligand>
</feature>
<dbReference type="InterPro" id="IPR000713">
    <property type="entry name" value="Mur_ligase_N"/>
</dbReference>
<feature type="domain" description="Mur ligase C-terminal" evidence="14">
    <location>
        <begin position="339"/>
        <end position="463"/>
    </location>
</feature>
<evidence type="ECO:0000313" key="16">
    <source>
        <dbReference type="EMBL" id="QRV03013.1"/>
    </source>
</evidence>
<dbReference type="Pfam" id="PF02875">
    <property type="entry name" value="Mur_ligase_C"/>
    <property type="match status" value="1"/>
</dbReference>
<dbReference type="SUPFAM" id="SSF63418">
    <property type="entry name" value="MurE/MurF N-terminal domain"/>
    <property type="match status" value="1"/>
</dbReference>
<keyword evidence="11" id="KW-0460">Magnesium</keyword>
<dbReference type="NCBIfam" id="TIGR01085">
    <property type="entry name" value="murE"/>
    <property type="match status" value="1"/>
</dbReference>
<evidence type="ECO:0000313" key="17">
    <source>
        <dbReference type="Proteomes" id="UP000602653"/>
    </source>
</evidence>
<evidence type="ECO:0000259" key="14">
    <source>
        <dbReference type="Pfam" id="PF02875"/>
    </source>
</evidence>
<dbReference type="NCBIfam" id="NF001124">
    <property type="entry name" value="PRK00139.1-2"/>
    <property type="match status" value="1"/>
</dbReference>
<dbReference type="PANTHER" id="PTHR23135">
    <property type="entry name" value="MUR LIGASE FAMILY MEMBER"/>
    <property type="match status" value="1"/>
</dbReference>